<gene>
    <name evidence="3" type="ORF">HQ394_13905</name>
</gene>
<feature type="signal peptide" evidence="1">
    <location>
        <begin position="1"/>
        <end position="21"/>
    </location>
</feature>
<name>A0A7H1N3D4_9PROT</name>
<organism evidence="3 4">
    <name type="scientific">Defluviicoccus vanus</name>
    <dbReference type="NCBI Taxonomy" id="111831"/>
    <lineage>
        <taxon>Bacteria</taxon>
        <taxon>Pseudomonadati</taxon>
        <taxon>Pseudomonadota</taxon>
        <taxon>Alphaproteobacteria</taxon>
        <taxon>Rhodospirillales</taxon>
        <taxon>Rhodospirillaceae</taxon>
        <taxon>Defluviicoccus</taxon>
    </lineage>
</organism>
<keyword evidence="4" id="KW-1185">Reference proteome</keyword>
<evidence type="ECO:0000259" key="2">
    <source>
        <dbReference type="Pfam" id="PF13115"/>
    </source>
</evidence>
<proteinExistence type="predicted"/>
<dbReference type="KEGG" id="dvn:HQ394_13905"/>
<feature type="chain" id="PRO_5028941517" evidence="1">
    <location>
        <begin position="22"/>
        <end position="127"/>
    </location>
</feature>
<evidence type="ECO:0000313" key="4">
    <source>
        <dbReference type="Proteomes" id="UP000516369"/>
    </source>
</evidence>
<dbReference type="RefSeq" id="WP_190260706.1">
    <property type="nucleotide sequence ID" value="NZ_CP053923.1"/>
</dbReference>
<evidence type="ECO:0000313" key="3">
    <source>
        <dbReference type="EMBL" id="QNT70220.1"/>
    </source>
</evidence>
<accession>A0A7H1N3D4</accession>
<sequence length="127" mass="13294">MVLTCLLMAALAAAAPAMVAAAVTDFVFEAQPAQVTASRDAVIGVRLLNKASGQPVADAVIFQSRLDMSPDAMADMVSPLTPLPAEQPGVYRFKADLSMAGRWALRLAAKVPGEQETVRGEVIVVAK</sequence>
<dbReference type="EMBL" id="CP053923">
    <property type="protein sequence ID" value="QNT70220.1"/>
    <property type="molecule type" value="Genomic_DNA"/>
</dbReference>
<feature type="domain" description="YtkA-like" evidence="2">
    <location>
        <begin position="23"/>
        <end position="107"/>
    </location>
</feature>
<protein>
    <submittedName>
        <fullName evidence="3">FixH family protein</fullName>
    </submittedName>
</protein>
<dbReference type="Pfam" id="PF13115">
    <property type="entry name" value="YtkA"/>
    <property type="match status" value="1"/>
</dbReference>
<dbReference type="InterPro" id="IPR032693">
    <property type="entry name" value="YtkA-like_dom"/>
</dbReference>
<evidence type="ECO:0000256" key="1">
    <source>
        <dbReference type="SAM" id="SignalP"/>
    </source>
</evidence>
<dbReference type="Proteomes" id="UP000516369">
    <property type="component" value="Chromosome"/>
</dbReference>
<dbReference type="AlphaFoldDB" id="A0A7H1N3D4"/>
<keyword evidence="1" id="KW-0732">Signal</keyword>
<reference evidence="3 4" key="1">
    <citation type="submission" date="2020-05" db="EMBL/GenBank/DDBJ databases">
        <title>Complete closed genome sequence of Defluviicoccus vanus.</title>
        <authorList>
            <person name="Bessarab I."/>
            <person name="Arumugam K."/>
            <person name="Maszenan A.M."/>
            <person name="Seviour R.J."/>
            <person name="Williams R.B."/>
        </authorList>
    </citation>
    <scope>NUCLEOTIDE SEQUENCE [LARGE SCALE GENOMIC DNA]</scope>
    <source>
        <strain evidence="3 4">Ben 114</strain>
    </source>
</reference>